<dbReference type="AlphaFoldDB" id="A0A3M9M825"/>
<evidence type="ECO:0000256" key="5">
    <source>
        <dbReference type="SAM" id="Phobius"/>
    </source>
</evidence>
<sequence length="320" mass="35969">MTEQHPVVVVRRELVWSRIRWALFAVYLAAIVLWSVRHHVETGRVQLMSMAVVGVGISVIGRGWRAAGRLLLDWVPFALVLMLYDATRGLVTTLGVPVHEADSAHAEAWLFDGHIPAVWLQQQLYDPGQVHWYDALCTLVYTSHFIATPALAAVLWVRNRERWKAFVTRVIVLSLAGLITYTVFPEAPPWMASRDGYIGTVLRLSARGWEYLHVNQFHELVSRAQGRGSNPVAAMPSLHLAFSVIVAVAIMRGIRSRLRWLLLLYPAVMAFTLVYTGEHYVIDLIAGVVYAAAVEFSVPRVERWLRHRRQSPPPGGGFPG</sequence>
<comment type="subcellular location">
    <subcellularLocation>
        <location evidence="1">Membrane</location>
        <topology evidence="1">Multi-pass membrane protein</topology>
    </subcellularLocation>
</comment>
<keyword evidence="3 5" id="KW-1133">Transmembrane helix</keyword>
<dbReference type="EMBL" id="RJJQ01000010">
    <property type="protein sequence ID" value="RNI21626.1"/>
    <property type="molecule type" value="Genomic_DNA"/>
</dbReference>
<dbReference type="RefSeq" id="WP_123271474.1">
    <property type="nucleotide sequence ID" value="NZ_RJJQ01000010.1"/>
</dbReference>
<keyword evidence="2 5" id="KW-0812">Transmembrane</keyword>
<evidence type="ECO:0000256" key="2">
    <source>
        <dbReference type="ARBA" id="ARBA00022692"/>
    </source>
</evidence>
<comment type="caution">
    <text evidence="7">The sequence shown here is derived from an EMBL/GenBank/DDBJ whole genome shotgun (WGS) entry which is preliminary data.</text>
</comment>
<evidence type="ECO:0000256" key="1">
    <source>
        <dbReference type="ARBA" id="ARBA00004141"/>
    </source>
</evidence>
<dbReference type="OrthoDB" id="629685at2"/>
<dbReference type="InterPro" id="IPR052185">
    <property type="entry name" value="IPC_Synthase-Related"/>
</dbReference>
<dbReference type="InterPro" id="IPR036938">
    <property type="entry name" value="PAP2/HPO_sf"/>
</dbReference>
<evidence type="ECO:0000259" key="6">
    <source>
        <dbReference type="Pfam" id="PF14378"/>
    </source>
</evidence>
<dbReference type="SUPFAM" id="SSF48317">
    <property type="entry name" value="Acid phosphatase/Vanadium-dependent haloperoxidase"/>
    <property type="match status" value="1"/>
</dbReference>
<dbReference type="Proteomes" id="UP000271678">
    <property type="component" value="Unassembled WGS sequence"/>
</dbReference>
<reference evidence="7 8" key="1">
    <citation type="submission" date="2018-11" db="EMBL/GenBank/DDBJ databases">
        <title>Draft genome of Simplicispira Flexivirga sp. BO-16.</title>
        <authorList>
            <person name="Im W.T."/>
        </authorList>
    </citation>
    <scope>NUCLEOTIDE SEQUENCE [LARGE SCALE GENOMIC DNA]</scope>
    <source>
        <strain evidence="7 8">BO-16</strain>
    </source>
</reference>
<evidence type="ECO:0000313" key="8">
    <source>
        <dbReference type="Proteomes" id="UP000271678"/>
    </source>
</evidence>
<feature type="domain" description="Inositolphosphotransferase Aur1/Ipt1" evidence="6">
    <location>
        <begin position="130"/>
        <end position="293"/>
    </location>
</feature>
<keyword evidence="8" id="KW-1185">Reference proteome</keyword>
<gene>
    <name evidence="7" type="ORF">EFY87_10735</name>
</gene>
<feature type="transmembrane region" description="Helical" evidence="5">
    <location>
        <begin position="258"/>
        <end position="275"/>
    </location>
</feature>
<dbReference type="PANTHER" id="PTHR31310:SF7">
    <property type="entry name" value="PA-PHOSPHATASE RELATED-FAMILY PROTEIN DDB_G0268928"/>
    <property type="match status" value="1"/>
</dbReference>
<feature type="transmembrane region" description="Helical" evidence="5">
    <location>
        <begin position="281"/>
        <end position="298"/>
    </location>
</feature>
<dbReference type="GO" id="GO:0016020">
    <property type="term" value="C:membrane"/>
    <property type="evidence" value="ECO:0007669"/>
    <property type="project" value="UniProtKB-SubCell"/>
</dbReference>
<feature type="transmembrane region" description="Helical" evidence="5">
    <location>
        <begin position="166"/>
        <end position="184"/>
    </location>
</feature>
<feature type="transmembrane region" description="Helical" evidence="5">
    <location>
        <begin position="132"/>
        <end position="157"/>
    </location>
</feature>
<evidence type="ECO:0000313" key="7">
    <source>
        <dbReference type="EMBL" id="RNI21626.1"/>
    </source>
</evidence>
<dbReference type="Gene3D" id="1.20.144.10">
    <property type="entry name" value="Phosphatidic acid phosphatase type 2/haloperoxidase"/>
    <property type="match status" value="1"/>
</dbReference>
<name>A0A3M9M825_9MICO</name>
<organism evidence="7 8">
    <name type="scientific">Flexivirga caeni</name>
    <dbReference type="NCBI Taxonomy" id="2294115"/>
    <lineage>
        <taxon>Bacteria</taxon>
        <taxon>Bacillati</taxon>
        <taxon>Actinomycetota</taxon>
        <taxon>Actinomycetes</taxon>
        <taxon>Micrococcales</taxon>
        <taxon>Dermacoccaceae</taxon>
        <taxon>Flexivirga</taxon>
    </lineage>
</organism>
<keyword evidence="4 5" id="KW-0472">Membrane</keyword>
<dbReference type="Pfam" id="PF14378">
    <property type="entry name" value="PAP2_3"/>
    <property type="match status" value="1"/>
</dbReference>
<dbReference type="CDD" id="cd03386">
    <property type="entry name" value="PAP2_Aur1_like"/>
    <property type="match status" value="1"/>
</dbReference>
<feature type="transmembrane region" description="Helical" evidence="5">
    <location>
        <begin position="46"/>
        <end position="64"/>
    </location>
</feature>
<feature type="transmembrane region" description="Helical" evidence="5">
    <location>
        <begin position="232"/>
        <end position="251"/>
    </location>
</feature>
<accession>A0A3M9M825</accession>
<protein>
    <submittedName>
        <fullName evidence="7">Inositol phosphorylceramide synthase</fullName>
    </submittedName>
</protein>
<feature type="transmembrane region" description="Helical" evidence="5">
    <location>
        <begin position="71"/>
        <end position="91"/>
    </location>
</feature>
<dbReference type="InterPro" id="IPR026841">
    <property type="entry name" value="Aur1/Ipt1"/>
</dbReference>
<evidence type="ECO:0000256" key="4">
    <source>
        <dbReference type="ARBA" id="ARBA00023136"/>
    </source>
</evidence>
<proteinExistence type="predicted"/>
<evidence type="ECO:0000256" key="3">
    <source>
        <dbReference type="ARBA" id="ARBA00022989"/>
    </source>
</evidence>
<dbReference type="PANTHER" id="PTHR31310">
    <property type="match status" value="1"/>
</dbReference>
<feature type="transmembrane region" description="Helical" evidence="5">
    <location>
        <begin position="21"/>
        <end position="40"/>
    </location>
</feature>